<dbReference type="InterPro" id="IPR017441">
    <property type="entry name" value="Protein_kinase_ATP_BS"/>
</dbReference>
<comment type="catalytic activity">
    <reaction evidence="9">
        <text>L-threonyl-[protein] + ATP = O-phospho-L-threonyl-[protein] + ADP + H(+)</text>
        <dbReference type="Rhea" id="RHEA:46608"/>
        <dbReference type="Rhea" id="RHEA-COMP:11060"/>
        <dbReference type="Rhea" id="RHEA-COMP:11605"/>
        <dbReference type="ChEBI" id="CHEBI:15378"/>
        <dbReference type="ChEBI" id="CHEBI:30013"/>
        <dbReference type="ChEBI" id="CHEBI:30616"/>
        <dbReference type="ChEBI" id="CHEBI:61977"/>
        <dbReference type="ChEBI" id="CHEBI:456216"/>
        <dbReference type="EC" id="2.7.11.1"/>
    </reaction>
</comment>
<dbReference type="GO" id="GO:0005886">
    <property type="term" value="C:plasma membrane"/>
    <property type="evidence" value="ECO:0007669"/>
    <property type="project" value="UniProtKB-SubCell"/>
</dbReference>
<evidence type="ECO:0000256" key="13">
    <source>
        <dbReference type="SAM" id="MobiDB-lite"/>
    </source>
</evidence>
<reference evidence="15 16" key="1">
    <citation type="journal article" date="2006" name="Science">
        <title>The genome of black cottonwood, Populus trichocarpa (Torr. &amp; Gray).</title>
        <authorList>
            <person name="Tuskan G.A."/>
            <person name="Difazio S."/>
            <person name="Jansson S."/>
            <person name="Bohlmann J."/>
            <person name="Grigoriev I."/>
            <person name="Hellsten U."/>
            <person name="Putnam N."/>
            <person name="Ralph S."/>
            <person name="Rombauts S."/>
            <person name="Salamov A."/>
            <person name="Schein J."/>
            <person name="Sterck L."/>
            <person name="Aerts A."/>
            <person name="Bhalerao R.R."/>
            <person name="Bhalerao R.P."/>
            <person name="Blaudez D."/>
            <person name="Boerjan W."/>
            <person name="Brun A."/>
            <person name="Brunner A."/>
            <person name="Busov V."/>
            <person name="Campbell M."/>
            <person name="Carlson J."/>
            <person name="Chalot M."/>
            <person name="Chapman J."/>
            <person name="Chen G.L."/>
            <person name="Cooper D."/>
            <person name="Coutinho P.M."/>
            <person name="Couturier J."/>
            <person name="Covert S."/>
            <person name="Cronk Q."/>
            <person name="Cunningham R."/>
            <person name="Davis J."/>
            <person name="Degroeve S."/>
            <person name="Dejardin A."/>
            <person name="Depamphilis C."/>
            <person name="Detter J."/>
            <person name="Dirks B."/>
            <person name="Dubchak I."/>
            <person name="Duplessis S."/>
            <person name="Ehlting J."/>
            <person name="Ellis B."/>
            <person name="Gendler K."/>
            <person name="Goodstein D."/>
            <person name="Gribskov M."/>
            <person name="Grimwood J."/>
            <person name="Groover A."/>
            <person name="Gunter L."/>
            <person name="Hamberger B."/>
            <person name="Heinze B."/>
            <person name="Helariutta Y."/>
            <person name="Henrissat B."/>
            <person name="Holligan D."/>
            <person name="Holt R."/>
            <person name="Huang W."/>
            <person name="Islam-Faridi N."/>
            <person name="Jones S."/>
            <person name="Jones-Rhoades M."/>
            <person name="Jorgensen R."/>
            <person name="Joshi C."/>
            <person name="Kangasjarvi J."/>
            <person name="Karlsson J."/>
            <person name="Kelleher C."/>
            <person name="Kirkpatrick R."/>
            <person name="Kirst M."/>
            <person name="Kohler A."/>
            <person name="Kalluri U."/>
            <person name="Larimer F."/>
            <person name="Leebens-Mack J."/>
            <person name="Leple J.C."/>
            <person name="Locascio P."/>
            <person name="Lou Y."/>
            <person name="Lucas S."/>
            <person name="Martin F."/>
            <person name="Montanini B."/>
            <person name="Napoli C."/>
            <person name="Nelson D.R."/>
            <person name="Nelson C."/>
            <person name="Nieminen K."/>
            <person name="Nilsson O."/>
            <person name="Pereda V."/>
            <person name="Peter G."/>
            <person name="Philippe R."/>
            <person name="Pilate G."/>
            <person name="Poliakov A."/>
            <person name="Razumovskaya J."/>
            <person name="Richardson P."/>
            <person name="Rinaldi C."/>
            <person name="Ritland K."/>
            <person name="Rouze P."/>
            <person name="Ryaboy D."/>
            <person name="Schmutz J."/>
            <person name="Schrader J."/>
            <person name="Segerman B."/>
            <person name="Shin H."/>
            <person name="Siddiqui A."/>
            <person name="Sterky F."/>
            <person name="Terry A."/>
            <person name="Tsai C.J."/>
            <person name="Uberbacher E."/>
            <person name="Unneberg P."/>
            <person name="Vahala J."/>
            <person name="Wall K."/>
            <person name="Wessler S."/>
            <person name="Yang G."/>
            <person name="Yin T."/>
            <person name="Douglas C."/>
            <person name="Marra M."/>
            <person name="Sandberg G."/>
            <person name="Van de Peer Y."/>
            <person name="Rokhsar D."/>
        </authorList>
    </citation>
    <scope>NUCLEOTIDE SEQUENCE [LARGE SCALE GENOMIC DNA]</scope>
    <source>
        <strain evidence="16">cv. Nisqually</strain>
    </source>
</reference>
<accession>A0A3N7FXH0</accession>
<dbReference type="PROSITE" id="PS50011">
    <property type="entry name" value="PROTEIN_KINASE_DOM"/>
    <property type="match status" value="1"/>
</dbReference>
<feature type="binding site" evidence="11">
    <location>
        <position position="109"/>
    </location>
    <ligand>
        <name>ATP</name>
        <dbReference type="ChEBI" id="CHEBI:30616"/>
    </ligand>
</feature>
<dbReference type="Pfam" id="PF07714">
    <property type="entry name" value="PK_Tyr_Ser-Thr"/>
    <property type="match status" value="1"/>
</dbReference>
<keyword evidence="16" id="KW-1185">Reference proteome</keyword>
<dbReference type="InterPro" id="IPR011009">
    <property type="entry name" value="Kinase-like_dom_sf"/>
</dbReference>
<evidence type="ECO:0000256" key="6">
    <source>
        <dbReference type="ARBA" id="ARBA00022741"/>
    </source>
</evidence>
<gene>
    <name evidence="15" type="ORF">POPTR_001G149100</name>
</gene>
<evidence type="ECO:0000313" key="15">
    <source>
        <dbReference type="EMBL" id="RQO84914.1"/>
    </source>
</evidence>
<keyword evidence="5" id="KW-0808">Transferase</keyword>
<evidence type="ECO:0000256" key="7">
    <source>
        <dbReference type="ARBA" id="ARBA00022777"/>
    </source>
</evidence>
<keyword evidence="7" id="KW-0418">Kinase</keyword>
<dbReference type="InterPro" id="IPR000719">
    <property type="entry name" value="Prot_kinase_dom"/>
</dbReference>
<dbReference type="EMBL" id="CM009290">
    <property type="protein sequence ID" value="RQO84914.1"/>
    <property type="molecule type" value="Genomic_DNA"/>
</dbReference>
<name>A0A3N7FXH0_POPTR</name>
<dbReference type="PANTHER" id="PTHR45621">
    <property type="entry name" value="OS01G0588500 PROTEIN-RELATED"/>
    <property type="match status" value="1"/>
</dbReference>
<evidence type="ECO:0000256" key="4">
    <source>
        <dbReference type="ARBA" id="ARBA00022527"/>
    </source>
</evidence>
<evidence type="ECO:0000256" key="8">
    <source>
        <dbReference type="ARBA" id="ARBA00022840"/>
    </source>
</evidence>
<dbReference type="FunFam" id="1.10.510.10:FF:001023">
    <property type="entry name" value="Os07g0541700 protein"/>
    <property type="match status" value="1"/>
</dbReference>
<dbReference type="Proteomes" id="UP000006729">
    <property type="component" value="Chromosome 1"/>
</dbReference>
<dbReference type="PROSITE" id="PS00107">
    <property type="entry name" value="PROTEIN_KINASE_ATP"/>
    <property type="match status" value="1"/>
</dbReference>
<organism evidence="15 16">
    <name type="scientific">Populus trichocarpa</name>
    <name type="common">Western balsam poplar</name>
    <name type="synonym">Populus balsamifera subsp. trichocarpa</name>
    <dbReference type="NCBI Taxonomy" id="3694"/>
    <lineage>
        <taxon>Eukaryota</taxon>
        <taxon>Viridiplantae</taxon>
        <taxon>Streptophyta</taxon>
        <taxon>Embryophyta</taxon>
        <taxon>Tracheophyta</taxon>
        <taxon>Spermatophyta</taxon>
        <taxon>Magnoliopsida</taxon>
        <taxon>eudicotyledons</taxon>
        <taxon>Gunneridae</taxon>
        <taxon>Pentapetalae</taxon>
        <taxon>rosids</taxon>
        <taxon>fabids</taxon>
        <taxon>Malpighiales</taxon>
        <taxon>Salicaceae</taxon>
        <taxon>Saliceae</taxon>
        <taxon>Populus</taxon>
    </lineage>
</organism>
<evidence type="ECO:0000259" key="14">
    <source>
        <dbReference type="PROSITE" id="PS50011"/>
    </source>
</evidence>
<evidence type="ECO:0000256" key="12">
    <source>
        <dbReference type="RuleBase" id="RU000304"/>
    </source>
</evidence>
<protein>
    <recommendedName>
        <fullName evidence="2">non-specific serine/threonine protein kinase</fullName>
        <ecNumber evidence="2">2.7.11.1</ecNumber>
    </recommendedName>
</protein>
<sequence>MKCFYIFKDKFKNKKGQANSAPEPSDHQSKSNSSPRRTAKSLPSPRSIPELYKEKEHNLRVFSFQELKEATNGFNRLLKIGEGGFGSVYKGTVRPASGQGDPVVVAIKKLNNHGLQGHKQWLAEVQFLGVVSHPNLVELLGYCSVDSERGIQRLLVYEYMPNRSLEDHLFKRGPPTLSWRKRLEIILGAAEGLAYLHGGMEVQVIYRDFKSSNVLLDEDFKPKLSDFGLAREGPTGDRTHVSTAVVGTYGYAAPEYVETGHLTIHSDVWSFGVVLYEILTGRRTLERNRPVIEQKLLDWQSKLLSWQIAALTRTPKSDRQ</sequence>
<keyword evidence="3" id="KW-0472">Membrane</keyword>
<dbReference type="SUPFAM" id="SSF56112">
    <property type="entry name" value="Protein kinase-like (PK-like)"/>
    <property type="match status" value="1"/>
</dbReference>
<feature type="domain" description="Protein kinase" evidence="14">
    <location>
        <begin position="74"/>
        <end position="320"/>
    </location>
</feature>
<dbReference type="GO" id="GO:0004674">
    <property type="term" value="F:protein serine/threonine kinase activity"/>
    <property type="evidence" value="ECO:0007669"/>
    <property type="project" value="UniProtKB-KW"/>
</dbReference>
<evidence type="ECO:0000313" key="16">
    <source>
        <dbReference type="Proteomes" id="UP000006729"/>
    </source>
</evidence>
<evidence type="ECO:0000256" key="2">
    <source>
        <dbReference type="ARBA" id="ARBA00012513"/>
    </source>
</evidence>
<comment type="similarity">
    <text evidence="12">Belongs to the protein kinase superfamily.</text>
</comment>
<feature type="region of interest" description="Disordered" evidence="13">
    <location>
        <begin position="13"/>
        <end position="49"/>
    </location>
</feature>
<dbReference type="GO" id="GO:0005524">
    <property type="term" value="F:ATP binding"/>
    <property type="evidence" value="ECO:0007669"/>
    <property type="project" value="UniProtKB-UniRule"/>
</dbReference>
<dbReference type="AlphaFoldDB" id="A0A3N7FXH0"/>
<keyword evidence="4 12" id="KW-0723">Serine/threonine-protein kinase</keyword>
<dbReference type="InterPro" id="IPR050823">
    <property type="entry name" value="Plant_Ser_Thr_Prot_Kinase"/>
</dbReference>
<evidence type="ECO:0000256" key="9">
    <source>
        <dbReference type="ARBA" id="ARBA00047899"/>
    </source>
</evidence>
<proteinExistence type="inferred from homology"/>
<comment type="catalytic activity">
    <reaction evidence="10">
        <text>L-seryl-[protein] + ATP = O-phospho-L-seryl-[protein] + ADP + H(+)</text>
        <dbReference type="Rhea" id="RHEA:17989"/>
        <dbReference type="Rhea" id="RHEA-COMP:9863"/>
        <dbReference type="Rhea" id="RHEA-COMP:11604"/>
        <dbReference type="ChEBI" id="CHEBI:15378"/>
        <dbReference type="ChEBI" id="CHEBI:29999"/>
        <dbReference type="ChEBI" id="CHEBI:30616"/>
        <dbReference type="ChEBI" id="CHEBI:83421"/>
        <dbReference type="ChEBI" id="CHEBI:456216"/>
        <dbReference type="EC" id="2.7.11.1"/>
    </reaction>
</comment>
<evidence type="ECO:0000256" key="10">
    <source>
        <dbReference type="ARBA" id="ARBA00048679"/>
    </source>
</evidence>
<keyword evidence="6 11" id="KW-0547">Nucleotide-binding</keyword>
<evidence type="ECO:0000256" key="3">
    <source>
        <dbReference type="ARBA" id="ARBA00022475"/>
    </source>
</evidence>
<evidence type="ECO:0000256" key="1">
    <source>
        <dbReference type="ARBA" id="ARBA00004236"/>
    </source>
</evidence>
<dbReference type="InterPro" id="IPR001245">
    <property type="entry name" value="Ser-Thr/Tyr_kinase_cat_dom"/>
</dbReference>
<dbReference type="EC" id="2.7.11.1" evidence="2"/>
<comment type="subcellular location">
    <subcellularLocation>
        <location evidence="1">Cell membrane</location>
    </subcellularLocation>
</comment>
<dbReference type="Gene3D" id="1.10.510.10">
    <property type="entry name" value="Transferase(Phosphotransferase) domain 1"/>
    <property type="match status" value="1"/>
</dbReference>
<dbReference type="InterPro" id="IPR008271">
    <property type="entry name" value="Ser/Thr_kinase_AS"/>
</dbReference>
<evidence type="ECO:0000256" key="5">
    <source>
        <dbReference type="ARBA" id="ARBA00022679"/>
    </source>
</evidence>
<evidence type="ECO:0000256" key="11">
    <source>
        <dbReference type="PROSITE-ProRule" id="PRU10141"/>
    </source>
</evidence>
<keyword evidence="8 11" id="KW-0067">ATP-binding</keyword>
<dbReference type="Gene3D" id="3.30.200.20">
    <property type="entry name" value="Phosphorylase Kinase, domain 1"/>
    <property type="match status" value="1"/>
</dbReference>
<dbReference type="PROSITE" id="PS00108">
    <property type="entry name" value="PROTEIN_KINASE_ST"/>
    <property type="match status" value="1"/>
</dbReference>
<keyword evidence="3" id="KW-1003">Cell membrane</keyword>